<proteinExistence type="predicted"/>
<dbReference type="Proteomes" id="UP001242811">
    <property type="component" value="Unassembled WGS sequence"/>
</dbReference>
<evidence type="ECO:0000313" key="2">
    <source>
        <dbReference type="Proteomes" id="UP001242811"/>
    </source>
</evidence>
<gene>
    <name evidence="1" type="ORF">QOZ95_004473</name>
</gene>
<evidence type="ECO:0000313" key="1">
    <source>
        <dbReference type="EMBL" id="MDQ0496283.1"/>
    </source>
</evidence>
<dbReference type="EMBL" id="JAUSWA010000034">
    <property type="protein sequence ID" value="MDQ0496283.1"/>
    <property type="molecule type" value="Genomic_DNA"/>
</dbReference>
<reference evidence="1 2" key="1">
    <citation type="submission" date="2023-07" db="EMBL/GenBank/DDBJ databases">
        <title>Genomic Encyclopedia of Type Strains, Phase IV (KMG-IV): sequencing the most valuable type-strain genomes for metagenomic binning, comparative biology and taxonomic classification.</title>
        <authorList>
            <person name="Goeker M."/>
        </authorList>
    </citation>
    <scope>NUCLEOTIDE SEQUENCE [LARGE SCALE GENOMIC DNA]</scope>
    <source>
        <strain evidence="1 2">DSM 14914</strain>
    </source>
</reference>
<keyword evidence="2" id="KW-1185">Reference proteome</keyword>
<organism evidence="1 2">
    <name type="scientific">Paenibacillus brasilensis</name>
    <dbReference type="NCBI Taxonomy" id="128574"/>
    <lineage>
        <taxon>Bacteria</taxon>
        <taxon>Bacillati</taxon>
        <taxon>Bacillota</taxon>
        <taxon>Bacilli</taxon>
        <taxon>Bacillales</taxon>
        <taxon>Paenibacillaceae</taxon>
        <taxon>Paenibacillus</taxon>
    </lineage>
</organism>
<sequence>MYFWIQISREHFIPITHTMQRQAVSEYSGLPATGGPDSGFYNNNKLVSDRSVEFVCRRSKTLINFYVTNLDTARRRTCFSDEAPDHLPGTRQRKDGGF</sequence>
<comment type="caution">
    <text evidence="1">The sequence shown here is derived from an EMBL/GenBank/DDBJ whole genome shotgun (WGS) entry which is preliminary data.</text>
</comment>
<accession>A0ABU0L4R1</accession>
<protein>
    <submittedName>
        <fullName evidence="1">Uncharacterized protein</fullName>
    </submittedName>
</protein>
<name>A0ABU0L4R1_9BACL</name>